<comment type="caution">
    <text evidence="12">The sequence shown here is derived from an EMBL/GenBank/DDBJ whole genome shotgun (WGS) entry which is preliminary data.</text>
</comment>
<evidence type="ECO:0000256" key="8">
    <source>
        <dbReference type="ARBA" id="ARBA00022989"/>
    </source>
</evidence>
<dbReference type="PRINTS" id="PR01077">
    <property type="entry name" value="CLAUDIN"/>
</dbReference>
<evidence type="ECO:0000313" key="12">
    <source>
        <dbReference type="EMBL" id="CAJ0930984.1"/>
    </source>
</evidence>
<name>A0ABN9L6V1_9NEOB</name>
<organism evidence="12 13">
    <name type="scientific">Ranitomeya imitator</name>
    <name type="common">mimic poison frog</name>
    <dbReference type="NCBI Taxonomy" id="111125"/>
    <lineage>
        <taxon>Eukaryota</taxon>
        <taxon>Metazoa</taxon>
        <taxon>Chordata</taxon>
        <taxon>Craniata</taxon>
        <taxon>Vertebrata</taxon>
        <taxon>Euteleostomi</taxon>
        <taxon>Amphibia</taxon>
        <taxon>Batrachia</taxon>
        <taxon>Anura</taxon>
        <taxon>Neobatrachia</taxon>
        <taxon>Hyloidea</taxon>
        <taxon>Dendrobatidae</taxon>
        <taxon>Dendrobatinae</taxon>
        <taxon>Ranitomeya</taxon>
    </lineage>
</organism>
<evidence type="ECO:0000256" key="4">
    <source>
        <dbReference type="ARBA" id="ARBA00022427"/>
    </source>
</evidence>
<evidence type="ECO:0000256" key="5">
    <source>
        <dbReference type="ARBA" id="ARBA00022475"/>
    </source>
</evidence>
<dbReference type="PANTHER" id="PTHR12002">
    <property type="entry name" value="CLAUDIN"/>
    <property type="match status" value="1"/>
</dbReference>
<evidence type="ECO:0000256" key="11">
    <source>
        <dbReference type="SAM" id="Phobius"/>
    </source>
</evidence>
<protein>
    <submittedName>
        <fullName evidence="12">Uncharacterized protein</fullName>
    </submittedName>
</protein>
<keyword evidence="13" id="KW-1185">Reference proteome</keyword>
<dbReference type="Pfam" id="PF00822">
    <property type="entry name" value="PMP22_Claudin"/>
    <property type="match status" value="2"/>
</dbReference>
<evidence type="ECO:0000256" key="6">
    <source>
        <dbReference type="ARBA" id="ARBA00022692"/>
    </source>
</evidence>
<reference evidence="12" key="1">
    <citation type="submission" date="2023-07" db="EMBL/GenBank/DDBJ databases">
        <authorList>
            <person name="Stuckert A."/>
        </authorList>
    </citation>
    <scope>NUCLEOTIDE SEQUENCE</scope>
</reference>
<dbReference type="EMBL" id="CAUEEQ010007379">
    <property type="protein sequence ID" value="CAJ0930984.1"/>
    <property type="molecule type" value="Genomic_DNA"/>
</dbReference>
<evidence type="ECO:0000256" key="10">
    <source>
        <dbReference type="SAM" id="MobiDB-lite"/>
    </source>
</evidence>
<evidence type="ECO:0000256" key="3">
    <source>
        <dbReference type="ARBA" id="ARBA00008295"/>
    </source>
</evidence>
<feature type="compositionally biased region" description="Low complexity" evidence="10">
    <location>
        <begin position="290"/>
        <end position="299"/>
    </location>
</feature>
<dbReference type="InterPro" id="IPR006187">
    <property type="entry name" value="Claudin"/>
</dbReference>
<dbReference type="Gene3D" id="1.20.140.150">
    <property type="match status" value="2"/>
</dbReference>
<comment type="subcellular location">
    <subcellularLocation>
        <location evidence="1">Cell junction</location>
        <location evidence="1">Tight junction</location>
    </subcellularLocation>
    <subcellularLocation>
        <location evidence="2">Cell membrane</location>
        <topology evidence="2">Multi-pass membrane protein</topology>
    </subcellularLocation>
</comment>
<feature type="compositionally biased region" description="Basic and acidic residues" evidence="10">
    <location>
        <begin position="134"/>
        <end position="147"/>
    </location>
</feature>
<accession>A0ABN9L6V1</accession>
<keyword evidence="6 11" id="KW-0812">Transmembrane</keyword>
<keyword evidence="8 11" id="KW-1133">Transmembrane helix</keyword>
<dbReference type="InterPro" id="IPR004031">
    <property type="entry name" value="PMP22/EMP/MP20/Claudin"/>
</dbReference>
<keyword evidence="4" id="KW-0796">Tight junction</keyword>
<feature type="transmembrane region" description="Helical" evidence="11">
    <location>
        <begin position="53"/>
        <end position="77"/>
    </location>
</feature>
<evidence type="ECO:0000256" key="1">
    <source>
        <dbReference type="ARBA" id="ARBA00004435"/>
    </source>
</evidence>
<feature type="transmembrane region" description="Helical" evidence="11">
    <location>
        <begin position="238"/>
        <end position="261"/>
    </location>
</feature>
<keyword evidence="9 11" id="KW-0472">Membrane</keyword>
<feature type="region of interest" description="Disordered" evidence="10">
    <location>
        <begin position="277"/>
        <end position="299"/>
    </location>
</feature>
<sequence length="434" mass="47134">MTNKTFVLSLVGSRMVTRYMPAQGKIALCMCVLWRTENELQSNIAASMQPAGYIQACRGLLIAAVSLGFFGSIFALVGMKCTKIGGSEDTKAKLTTFSGLLFIMSGQRSAPAQECGAEEARHPHKASRWAALEEEGRHQTKKSDTHQTRPPRRTANPVVSAGTQSDAVPFGSHLTLQLTDEWDFINSSPSGDHQSSGAEVMGNLNGLCAMSGVSLYAHKITSEFFDPTFVEQKYELGAALFIGWAGSSLTVIGGAILCLSLNDAIKKERLNYPYNGAKSMRSAHTSHQDQNNNRNGQRGIPRHFDKNAYYLKSLLAVQLGVTSQSSLGSCAFTPPSQILSITSQQCLRLLDQRPTVSGKEGGMKTSRPLLNPSTEFAITTSSGKQFQILTALTNVRNRLMEIGFTYRKAKQMPSLTPNQKKVTMGYGKAIVDCG</sequence>
<evidence type="ECO:0000256" key="2">
    <source>
        <dbReference type="ARBA" id="ARBA00004651"/>
    </source>
</evidence>
<keyword evidence="5" id="KW-1003">Cell membrane</keyword>
<comment type="similarity">
    <text evidence="3">Belongs to the claudin family.</text>
</comment>
<proteinExistence type="inferred from homology"/>
<keyword evidence="7" id="KW-0965">Cell junction</keyword>
<gene>
    <name evidence="12" type="ORF">RIMI_LOCUS4555137</name>
</gene>
<evidence type="ECO:0000313" key="13">
    <source>
        <dbReference type="Proteomes" id="UP001176940"/>
    </source>
</evidence>
<evidence type="ECO:0000256" key="7">
    <source>
        <dbReference type="ARBA" id="ARBA00022949"/>
    </source>
</evidence>
<evidence type="ECO:0000256" key="9">
    <source>
        <dbReference type="ARBA" id="ARBA00023136"/>
    </source>
</evidence>
<feature type="region of interest" description="Disordered" evidence="10">
    <location>
        <begin position="112"/>
        <end position="162"/>
    </location>
</feature>
<dbReference type="Proteomes" id="UP001176940">
    <property type="component" value="Unassembled WGS sequence"/>
</dbReference>